<evidence type="ECO:0000313" key="2">
    <source>
        <dbReference type="Proteomes" id="UP000805704"/>
    </source>
</evidence>
<dbReference type="Proteomes" id="UP000805704">
    <property type="component" value="Chromosome 13"/>
</dbReference>
<keyword evidence="2" id="KW-1185">Reference proteome</keyword>
<comment type="caution">
    <text evidence="1">The sequence shown here is derived from an EMBL/GenBank/DDBJ whole genome shotgun (WGS) entry which is preliminary data.</text>
</comment>
<reference evidence="1" key="1">
    <citation type="submission" date="2020-04" db="EMBL/GenBank/DDBJ databases">
        <title>A chromosome-scale assembly and high-density genetic map of the yellow drum (Nibea albiflora) genome.</title>
        <authorList>
            <person name="Xu D."/>
            <person name="Zhang W."/>
            <person name="Chen R."/>
            <person name="Tan P."/>
            <person name="Wang L."/>
            <person name="Song H."/>
            <person name="Tian L."/>
            <person name="Zhu Q."/>
            <person name="Wang B."/>
        </authorList>
    </citation>
    <scope>NUCLEOTIDE SEQUENCE</scope>
    <source>
        <strain evidence="1">ZJHYS-2018</strain>
    </source>
</reference>
<organism evidence="1 2">
    <name type="scientific">Nibea albiflora</name>
    <name type="common">Yellow drum</name>
    <name type="synonym">Corvina albiflora</name>
    <dbReference type="NCBI Taxonomy" id="240163"/>
    <lineage>
        <taxon>Eukaryota</taxon>
        <taxon>Metazoa</taxon>
        <taxon>Chordata</taxon>
        <taxon>Craniata</taxon>
        <taxon>Vertebrata</taxon>
        <taxon>Euteleostomi</taxon>
        <taxon>Actinopterygii</taxon>
        <taxon>Neopterygii</taxon>
        <taxon>Teleostei</taxon>
        <taxon>Neoteleostei</taxon>
        <taxon>Acanthomorphata</taxon>
        <taxon>Eupercaria</taxon>
        <taxon>Sciaenidae</taxon>
        <taxon>Nibea</taxon>
    </lineage>
</organism>
<proteinExistence type="predicted"/>
<name>A0ACB7FDF1_NIBAL</name>
<accession>A0ACB7FDF1</accession>
<sequence length="446" mass="48512">MTGTDTSTTGGGGVSFMVLYEDESVDVRYGNGAHLQLSPCGCEFVLVRPAADPSGHPLQPAERVRQRSRFTISTYKELMVTALTFRNKYASRLYLPEEIIPADHKKVPRAFSSPSNHVLMKMSASVFFCLLQPFSSIDSDVLWPEVSSRDAEFGPGGRDHHQVGGGASRVDAVALGGRIFSRVHVRPQSESDSAPEHAGWPGQSAAEVGYQSTSVGPASLLQRCRPRLVLPSLLGSPSLDGSSLILSGAVTVVEISPGDGSVIRSNSVLNTYFTHHKPELVSGQVNEVTYHLSNLPPDVPGQLYSICSIVSRASRILTCYNEAKQSLKLPATPSCLQEGFHCSKPAMIEENLSNRVSAEHHVNVRETAESRSDLVAAELEKIKRFNFLLENNHLLRTEKRCAEPERSHAEEAAHEAVNEDCIAEALRRTSKAIEDIDALISATTLT</sequence>
<dbReference type="EMBL" id="CM024801">
    <property type="protein sequence ID" value="KAG8012189.1"/>
    <property type="molecule type" value="Genomic_DNA"/>
</dbReference>
<gene>
    <name evidence="1" type="ORF">GBF38_004677</name>
</gene>
<evidence type="ECO:0000313" key="1">
    <source>
        <dbReference type="EMBL" id="KAG8012189.1"/>
    </source>
</evidence>
<protein>
    <submittedName>
        <fullName evidence="1">Protein C5orf34-like protein</fullName>
    </submittedName>
</protein>